<comment type="caution">
    <text evidence="3">The sequence shown here is derived from an EMBL/GenBank/DDBJ whole genome shotgun (WGS) entry which is preliminary data.</text>
</comment>
<name>A0A6L2PP82_COPFO</name>
<dbReference type="OrthoDB" id="8193848at2759"/>
<evidence type="ECO:0000313" key="4">
    <source>
        <dbReference type="Proteomes" id="UP000502823"/>
    </source>
</evidence>
<dbReference type="InParanoid" id="A0A6L2PP82"/>
<reference evidence="4" key="1">
    <citation type="submission" date="2020-01" db="EMBL/GenBank/DDBJ databases">
        <title>Draft genome sequence of the Termite Coptotermes fromosanus.</title>
        <authorList>
            <person name="Itakura S."/>
            <person name="Yosikawa Y."/>
            <person name="Umezawa K."/>
        </authorList>
    </citation>
    <scope>NUCLEOTIDE SEQUENCE [LARGE SCALE GENOMIC DNA]</scope>
</reference>
<accession>A0A6L2PP82</accession>
<feature type="signal peptide" evidence="2">
    <location>
        <begin position="1"/>
        <end position="31"/>
    </location>
</feature>
<feature type="chain" id="PRO_5026833887" evidence="2">
    <location>
        <begin position="32"/>
        <end position="245"/>
    </location>
</feature>
<sequence>MTAAWFRGRCGGGFLLLGLVLLLDTICTVDGSLRPASVAEIRDVLVWGPHRDIRKEVEDGILLPPVLPAVTIAEEAWVESKNLVHPVVRPRSAAGHLFYGPLTKVIPPTEVTSDHKDGDAAPMPYVESSQFRRTNSQVEFTQVEIFPATKKFVGKPTDSDGPKAQFSKASRINKFTANRKASEVNPSTTTEDTPDKSGRETPSASSLSVLSDELSDPFGRLPSNEEYDRNSRFTHSILYGFNADF</sequence>
<keyword evidence="4" id="KW-1185">Reference proteome</keyword>
<evidence type="ECO:0000256" key="1">
    <source>
        <dbReference type="SAM" id="MobiDB-lite"/>
    </source>
</evidence>
<feature type="region of interest" description="Disordered" evidence="1">
    <location>
        <begin position="178"/>
        <end position="227"/>
    </location>
</feature>
<proteinExistence type="predicted"/>
<evidence type="ECO:0000313" key="3">
    <source>
        <dbReference type="EMBL" id="GFG32358.1"/>
    </source>
</evidence>
<gene>
    <name evidence="3" type="ORF">Cfor_10918</name>
</gene>
<keyword evidence="2" id="KW-0732">Signal</keyword>
<feature type="compositionally biased region" description="Low complexity" evidence="1">
    <location>
        <begin position="203"/>
        <end position="212"/>
    </location>
</feature>
<protein>
    <submittedName>
        <fullName evidence="3">Uncharacterized protein</fullName>
    </submittedName>
</protein>
<dbReference type="AlphaFoldDB" id="A0A6L2PP82"/>
<evidence type="ECO:0000256" key="2">
    <source>
        <dbReference type="SAM" id="SignalP"/>
    </source>
</evidence>
<organism evidence="3 4">
    <name type="scientific">Coptotermes formosanus</name>
    <name type="common">Formosan subterranean termite</name>
    <dbReference type="NCBI Taxonomy" id="36987"/>
    <lineage>
        <taxon>Eukaryota</taxon>
        <taxon>Metazoa</taxon>
        <taxon>Ecdysozoa</taxon>
        <taxon>Arthropoda</taxon>
        <taxon>Hexapoda</taxon>
        <taxon>Insecta</taxon>
        <taxon>Pterygota</taxon>
        <taxon>Neoptera</taxon>
        <taxon>Polyneoptera</taxon>
        <taxon>Dictyoptera</taxon>
        <taxon>Blattodea</taxon>
        <taxon>Blattoidea</taxon>
        <taxon>Termitoidae</taxon>
        <taxon>Rhinotermitidae</taxon>
        <taxon>Coptotermes</taxon>
    </lineage>
</organism>
<dbReference type="EMBL" id="BLKM01008063">
    <property type="protein sequence ID" value="GFG32358.1"/>
    <property type="molecule type" value="Genomic_DNA"/>
</dbReference>
<dbReference type="Proteomes" id="UP000502823">
    <property type="component" value="Unassembled WGS sequence"/>
</dbReference>